<evidence type="ECO:0000256" key="8">
    <source>
        <dbReference type="ARBA" id="ARBA00022723"/>
    </source>
</evidence>
<dbReference type="PROSITE" id="PS00154">
    <property type="entry name" value="ATPASE_E1_E2"/>
    <property type="match status" value="1"/>
</dbReference>
<keyword evidence="13" id="KW-0460">Magnesium</keyword>
<evidence type="ECO:0000256" key="22">
    <source>
        <dbReference type="RuleBase" id="RU362081"/>
    </source>
</evidence>
<feature type="region of interest" description="Disordered" evidence="23">
    <location>
        <begin position="770"/>
        <end position="793"/>
    </location>
</feature>
<dbReference type="CDD" id="cd00371">
    <property type="entry name" value="HMA"/>
    <property type="match status" value="2"/>
</dbReference>
<keyword evidence="12 22" id="KW-0067">ATP-binding</keyword>
<keyword evidence="16" id="KW-0186">Copper</keyword>
<keyword evidence="14" id="KW-1278">Translocase</keyword>
<feature type="domain" description="HMA" evidence="24">
    <location>
        <begin position="801"/>
        <end position="866"/>
    </location>
</feature>
<dbReference type="GO" id="GO:0005507">
    <property type="term" value="F:copper ion binding"/>
    <property type="evidence" value="ECO:0007669"/>
    <property type="project" value="InterPro"/>
</dbReference>
<dbReference type="GO" id="GO:0005524">
    <property type="term" value="F:ATP binding"/>
    <property type="evidence" value="ECO:0007669"/>
    <property type="project" value="UniProtKB-UniRule"/>
</dbReference>
<dbReference type="GO" id="GO:0043682">
    <property type="term" value="F:P-type divalent copper transporter activity"/>
    <property type="evidence" value="ECO:0007669"/>
    <property type="project" value="TreeGrafter"/>
</dbReference>
<dbReference type="InterPro" id="IPR027256">
    <property type="entry name" value="P-typ_ATPase_IB"/>
</dbReference>
<feature type="domain" description="HMA" evidence="24">
    <location>
        <begin position="2"/>
        <end position="68"/>
    </location>
</feature>
<dbReference type="EMBL" id="DVFZ01000006">
    <property type="protein sequence ID" value="HIQ81537.1"/>
    <property type="molecule type" value="Genomic_DNA"/>
</dbReference>
<name>A0A9D0ZJ67_9FIRM</name>
<evidence type="ECO:0000256" key="7">
    <source>
        <dbReference type="ARBA" id="ARBA00022692"/>
    </source>
</evidence>
<dbReference type="NCBIfam" id="TIGR01525">
    <property type="entry name" value="ATPase-IB_hvy"/>
    <property type="match status" value="1"/>
</dbReference>
<evidence type="ECO:0000256" key="9">
    <source>
        <dbReference type="ARBA" id="ARBA00022737"/>
    </source>
</evidence>
<dbReference type="PROSITE" id="PS01047">
    <property type="entry name" value="HMA_1"/>
    <property type="match status" value="2"/>
</dbReference>
<feature type="transmembrane region" description="Helical" evidence="22">
    <location>
        <begin position="369"/>
        <end position="391"/>
    </location>
</feature>
<dbReference type="SUPFAM" id="SSF56784">
    <property type="entry name" value="HAD-like"/>
    <property type="match status" value="1"/>
</dbReference>
<accession>A0A9D0ZJ67</accession>
<dbReference type="Gene3D" id="2.70.150.10">
    <property type="entry name" value="Calcium-transporting ATPase, cytoplasmic transduction domain A"/>
    <property type="match status" value="1"/>
</dbReference>
<keyword evidence="7 22" id="KW-0812">Transmembrane</keyword>
<dbReference type="InterPro" id="IPR023298">
    <property type="entry name" value="ATPase_P-typ_TM_dom_sf"/>
</dbReference>
<dbReference type="InterPro" id="IPR006121">
    <property type="entry name" value="HMA_dom"/>
</dbReference>
<keyword evidence="10 22" id="KW-0547">Nucleotide-binding</keyword>
<dbReference type="EC" id="7.2.2.8" evidence="3"/>
<evidence type="ECO:0000259" key="24">
    <source>
        <dbReference type="PROSITE" id="PS50846"/>
    </source>
</evidence>
<organism evidence="25 26">
    <name type="scientific">Candidatus Pullichristensenella stercorigallinarum</name>
    <dbReference type="NCBI Taxonomy" id="2840909"/>
    <lineage>
        <taxon>Bacteria</taxon>
        <taxon>Bacillati</taxon>
        <taxon>Bacillota</taxon>
        <taxon>Clostridia</taxon>
        <taxon>Candidatus Pullichristensenella</taxon>
    </lineage>
</organism>
<dbReference type="GO" id="GO:0005886">
    <property type="term" value="C:plasma membrane"/>
    <property type="evidence" value="ECO:0007669"/>
    <property type="project" value="UniProtKB-SubCell"/>
</dbReference>
<dbReference type="GO" id="GO:0016887">
    <property type="term" value="F:ATP hydrolysis activity"/>
    <property type="evidence" value="ECO:0007669"/>
    <property type="project" value="InterPro"/>
</dbReference>
<dbReference type="SFLD" id="SFLDS00003">
    <property type="entry name" value="Haloacid_Dehalogenase"/>
    <property type="match status" value="1"/>
</dbReference>
<dbReference type="PROSITE" id="PS50846">
    <property type="entry name" value="HMA_2"/>
    <property type="match status" value="2"/>
</dbReference>
<keyword evidence="18 22" id="KW-0472">Membrane</keyword>
<keyword evidence="9" id="KW-0677">Repeat</keyword>
<evidence type="ECO:0000256" key="19">
    <source>
        <dbReference type="ARBA" id="ARBA00029719"/>
    </source>
</evidence>
<dbReference type="FunFam" id="3.30.70.100:FF:000005">
    <property type="entry name" value="Copper-exporting P-type ATPase A"/>
    <property type="match status" value="1"/>
</dbReference>
<dbReference type="NCBIfam" id="TIGR01511">
    <property type="entry name" value="ATPase-IB1_Cu"/>
    <property type="match status" value="1"/>
</dbReference>
<dbReference type="FunFam" id="2.70.150.10:FF:000020">
    <property type="entry name" value="Copper-exporting P-type ATPase A"/>
    <property type="match status" value="1"/>
</dbReference>
<dbReference type="InterPro" id="IPR036163">
    <property type="entry name" value="HMA_dom_sf"/>
</dbReference>
<evidence type="ECO:0000256" key="12">
    <source>
        <dbReference type="ARBA" id="ARBA00022840"/>
    </source>
</evidence>
<feature type="transmembrane region" description="Helical" evidence="22">
    <location>
        <begin position="403"/>
        <end position="424"/>
    </location>
</feature>
<feature type="transmembrane region" description="Helical" evidence="22">
    <location>
        <begin position="216"/>
        <end position="235"/>
    </location>
</feature>
<dbReference type="SUPFAM" id="SSF81665">
    <property type="entry name" value="Calcium ATPase, transmembrane domain M"/>
    <property type="match status" value="1"/>
</dbReference>
<evidence type="ECO:0000256" key="10">
    <source>
        <dbReference type="ARBA" id="ARBA00022741"/>
    </source>
</evidence>
<dbReference type="InterPro" id="IPR059000">
    <property type="entry name" value="ATPase_P-type_domA"/>
</dbReference>
<feature type="transmembrane region" description="Helical" evidence="22">
    <location>
        <begin position="712"/>
        <end position="735"/>
    </location>
</feature>
<evidence type="ECO:0000313" key="25">
    <source>
        <dbReference type="EMBL" id="HIQ81537.1"/>
    </source>
</evidence>
<dbReference type="SFLD" id="SFLDF00027">
    <property type="entry name" value="p-type_atpase"/>
    <property type="match status" value="1"/>
</dbReference>
<evidence type="ECO:0000256" key="16">
    <source>
        <dbReference type="ARBA" id="ARBA00023008"/>
    </source>
</evidence>
<dbReference type="PRINTS" id="PR00119">
    <property type="entry name" value="CATATPASE"/>
</dbReference>
<dbReference type="InterPro" id="IPR001757">
    <property type="entry name" value="P_typ_ATPase"/>
</dbReference>
<sequence length="868" mass="91619">MKTQKFNVTGMTCAACQANVTRRVKKLDGVKDVDVNLLSGRMTVEYDENALSAPAICAAVEEIGYGASDAEAPAQAAGNPEASSFRSEWQERKQRAEDGQTAMKRRLISSIILLVPLMYVAMGGMMGLPMPSFLTGTENALISALTQLILTVPVILINRHFYQSGFKALVHRAPNMDSLVAVGSGASLLYGIFAMYRMAYGFGHGDMAVVHEYAHALYFESAAMILTLVTVGKFLEARSKSKTSDALGKLIDLAPKTAVVVRGGEEVTVPAEQVVAGDIVVIRPGESIPVDGEVIDGFGFVDQAAITGESIPVEKRAGDSVISATINKNGSFRFRASRVGNDTTLAQIIRLVDEAGSSKAPIARLADKVSGVFVPVVMVIAVITAIVWMIAGYGFEFALSNAISVLVISCPCALGLATPVAIMVGTGKAAEFGILIKSAEALENLHNVDTIVLDKTGTITSGHPSVTDVVVLEKGLTESAFLAEAAAVETGSEHPLAEAVVEKARAEGLSIPRAEEFSATSGRGVRAVLGGREYLAGNAAFLTESGLDTAPAQAHMERLANEGKTPLLFSRDGVILGVIAVADTVRETSRAAIRRFREMGLNVVMLTGDNRKTAEAIRKQLDIGEAIADVLPTEKEAVIRRLQEQGHKVAMVGDGVNDAPALMRADIGIAIGAGTDIAIDSADVVLMKDSLEDAATAIDLSRATIRNIHMNLFWAFFYNILGIPVAAGALFPAFGIRLSPMIGSAAMSLSSVCVVTNALRLRLFKRHESGATDTPAPAMDAGKDIPGDAPEKSIEKGNEQMEKVLHVEGMMCAHCKAHVEKALLGVPGVTAAEADVENKRAVVKYEGAVSDEALVSAVKEAGYEAKMA</sequence>
<keyword evidence="5" id="KW-0813">Transport</keyword>
<feature type="region of interest" description="Disordered" evidence="23">
    <location>
        <begin position="71"/>
        <end position="98"/>
    </location>
</feature>
<dbReference type="PANTHER" id="PTHR43520">
    <property type="entry name" value="ATP7, ISOFORM B"/>
    <property type="match status" value="1"/>
</dbReference>
<dbReference type="Gene3D" id="3.40.1110.10">
    <property type="entry name" value="Calcium-transporting ATPase, cytoplasmic domain N"/>
    <property type="match status" value="1"/>
</dbReference>
<evidence type="ECO:0000256" key="1">
    <source>
        <dbReference type="ARBA" id="ARBA00004651"/>
    </source>
</evidence>
<evidence type="ECO:0000256" key="23">
    <source>
        <dbReference type="SAM" id="MobiDB-lite"/>
    </source>
</evidence>
<reference evidence="25" key="2">
    <citation type="journal article" date="2021" name="PeerJ">
        <title>Extensive microbial diversity within the chicken gut microbiome revealed by metagenomics and culture.</title>
        <authorList>
            <person name="Gilroy R."/>
            <person name="Ravi A."/>
            <person name="Getino M."/>
            <person name="Pursley I."/>
            <person name="Horton D.L."/>
            <person name="Alikhan N.F."/>
            <person name="Baker D."/>
            <person name="Gharbi K."/>
            <person name="Hall N."/>
            <person name="Watson M."/>
            <person name="Adriaenssens E.M."/>
            <person name="Foster-Nyarko E."/>
            <person name="Jarju S."/>
            <person name="Secka A."/>
            <person name="Antonio M."/>
            <person name="Oren A."/>
            <person name="Chaudhuri R.R."/>
            <person name="La Ragione R."/>
            <person name="Hildebrand F."/>
            <person name="Pallen M.J."/>
        </authorList>
    </citation>
    <scope>NUCLEOTIDE SEQUENCE</scope>
    <source>
        <strain evidence="25">ChiSjej6B24-2974</strain>
    </source>
</reference>
<dbReference type="PANTHER" id="PTHR43520:SF8">
    <property type="entry name" value="P-TYPE CU(+) TRANSPORTER"/>
    <property type="match status" value="1"/>
</dbReference>
<evidence type="ECO:0000256" key="13">
    <source>
        <dbReference type="ARBA" id="ARBA00022842"/>
    </source>
</evidence>
<feature type="compositionally biased region" description="Basic and acidic residues" evidence="23">
    <location>
        <begin position="781"/>
        <end position="793"/>
    </location>
</feature>
<dbReference type="NCBIfam" id="TIGR01494">
    <property type="entry name" value="ATPase_P-type"/>
    <property type="match status" value="1"/>
</dbReference>
<feature type="transmembrane region" description="Helical" evidence="22">
    <location>
        <begin position="178"/>
        <end position="196"/>
    </location>
</feature>
<feature type="transmembrane region" description="Helical" evidence="22">
    <location>
        <begin position="107"/>
        <end position="128"/>
    </location>
</feature>
<evidence type="ECO:0000256" key="2">
    <source>
        <dbReference type="ARBA" id="ARBA00006024"/>
    </source>
</evidence>
<dbReference type="SFLD" id="SFLDG00002">
    <property type="entry name" value="C1.7:_P-type_atpase_like"/>
    <property type="match status" value="1"/>
</dbReference>
<reference evidence="25" key="1">
    <citation type="submission" date="2020-10" db="EMBL/GenBank/DDBJ databases">
        <authorList>
            <person name="Gilroy R."/>
        </authorList>
    </citation>
    <scope>NUCLEOTIDE SEQUENCE</scope>
    <source>
        <strain evidence="25">ChiSjej6B24-2974</strain>
    </source>
</reference>
<keyword evidence="11" id="KW-0187">Copper transport</keyword>
<dbReference type="Gene3D" id="3.30.70.100">
    <property type="match status" value="2"/>
</dbReference>
<dbReference type="Proteomes" id="UP000824260">
    <property type="component" value="Unassembled WGS sequence"/>
</dbReference>
<dbReference type="GO" id="GO:0140581">
    <property type="term" value="F:P-type monovalent copper transporter activity"/>
    <property type="evidence" value="ECO:0007669"/>
    <property type="project" value="UniProtKB-EC"/>
</dbReference>
<evidence type="ECO:0000256" key="11">
    <source>
        <dbReference type="ARBA" id="ARBA00022796"/>
    </source>
</evidence>
<dbReference type="InterPro" id="IPR008250">
    <property type="entry name" value="ATPase_P-typ_transduc_dom_A_sf"/>
</dbReference>
<evidence type="ECO:0000256" key="21">
    <source>
        <dbReference type="ARBA" id="ARBA00049289"/>
    </source>
</evidence>
<dbReference type="CDD" id="cd02094">
    <property type="entry name" value="P-type_ATPase_Cu-like"/>
    <property type="match status" value="1"/>
</dbReference>
<evidence type="ECO:0000256" key="5">
    <source>
        <dbReference type="ARBA" id="ARBA00022448"/>
    </source>
</evidence>
<dbReference type="PRINTS" id="PR00120">
    <property type="entry name" value="HATPASE"/>
</dbReference>
<evidence type="ECO:0000256" key="20">
    <source>
        <dbReference type="ARBA" id="ARBA00033239"/>
    </source>
</evidence>
<comment type="caution">
    <text evidence="25">The sequence shown here is derived from an EMBL/GenBank/DDBJ whole genome shotgun (WGS) entry which is preliminary data.</text>
</comment>
<dbReference type="InterPro" id="IPR023299">
    <property type="entry name" value="ATPase_P-typ_cyto_dom_N"/>
</dbReference>
<dbReference type="Pfam" id="PF00403">
    <property type="entry name" value="HMA"/>
    <property type="match status" value="2"/>
</dbReference>
<dbReference type="GO" id="GO:0055070">
    <property type="term" value="P:copper ion homeostasis"/>
    <property type="evidence" value="ECO:0007669"/>
    <property type="project" value="TreeGrafter"/>
</dbReference>
<protein>
    <recommendedName>
        <fullName evidence="4">Copper-exporting P-type ATPase</fullName>
        <ecNumber evidence="3">7.2.2.8</ecNumber>
    </recommendedName>
    <alternativeName>
        <fullName evidence="19">Copper-exporting P-type ATPase A</fullName>
    </alternativeName>
    <alternativeName>
        <fullName evidence="20">Cu(+)-exporting ATPase</fullName>
    </alternativeName>
</protein>
<dbReference type="InterPro" id="IPR006122">
    <property type="entry name" value="HMA_Cu_ion-bd"/>
</dbReference>
<dbReference type="Pfam" id="PF00702">
    <property type="entry name" value="Hydrolase"/>
    <property type="match status" value="1"/>
</dbReference>
<gene>
    <name evidence="25" type="ORF">IAA52_00360</name>
</gene>
<keyword evidence="6 22" id="KW-1003">Cell membrane</keyword>
<dbReference type="InterPro" id="IPR036412">
    <property type="entry name" value="HAD-like_sf"/>
</dbReference>
<evidence type="ECO:0000256" key="17">
    <source>
        <dbReference type="ARBA" id="ARBA00023065"/>
    </source>
</evidence>
<keyword evidence="15 22" id="KW-1133">Transmembrane helix</keyword>
<dbReference type="InterPro" id="IPR017969">
    <property type="entry name" value="Heavy-metal-associated_CS"/>
</dbReference>
<evidence type="ECO:0000256" key="4">
    <source>
        <dbReference type="ARBA" id="ARBA00015102"/>
    </source>
</evidence>
<feature type="compositionally biased region" description="Basic and acidic residues" evidence="23">
    <location>
        <begin position="88"/>
        <end position="98"/>
    </location>
</feature>
<dbReference type="InterPro" id="IPR023214">
    <property type="entry name" value="HAD_sf"/>
</dbReference>
<comment type="subcellular location">
    <subcellularLocation>
        <location evidence="1">Cell membrane</location>
        <topology evidence="1">Multi-pass membrane protein</topology>
    </subcellularLocation>
</comment>
<evidence type="ECO:0000256" key="15">
    <source>
        <dbReference type="ARBA" id="ARBA00022989"/>
    </source>
</evidence>
<evidence type="ECO:0000256" key="6">
    <source>
        <dbReference type="ARBA" id="ARBA00022475"/>
    </source>
</evidence>
<keyword evidence="17" id="KW-0406">Ion transport</keyword>
<dbReference type="AlphaFoldDB" id="A0A9D0ZJ67"/>
<evidence type="ECO:0000256" key="18">
    <source>
        <dbReference type="ARBA" id="ARBA00023136"/>
    </source>
</evidence>
<dbReference type="SUPFAM" id="SSF55008">
    <property type="entry name" value="HMA, heavy metal-associated domain"/>
    <property type="match status" value="2"/>
</dbReference>
<dbReference type="Pfam" id="PF00122">
    <property type="entry name" value="E1-E2_ATPase"/>
    <property type="match status" value="1"/>
</dbReference>
<dbReference type="InterPro" id="IPR018303">
    <property type="entry name" value="ATPase_P-typ_P_site"/>
</dbReference>
<dbReference type="Gene3D" id="3.40.50.1000">
    <property type="entry name" value="HAD superfamily/HAD-like"/>
    <property type="match status" value="1"/>
</dbReference>
<dbReference type="InterPro" id="IPR044492">
    <property type="entry name" value="P_typ_ATPase_HD_dom"/>
</dbReference>
<dbReference type="SUPFAM" id="SSF81653">
    <property type="entry name" value="Calcium ATPase, transduction domain A"/>
    <property type="match status" value="1"/>
</dbReference>
<proteinExistence type="inferred from homology"/>
<feature type="transmembrane region" description="Helical" evidence="22">
    <location>
        <begin position="140"/>
        <end position="157"/>
    </location>
</feature>
<evidence type="ECO:0000256" key="14">
    <source>
        <dbReference type="ARBA" id="ARBA00022967"/>
    </source>
</evidence>
<comment type="similarity">
    <text evidence="2 22">Belongs to the cation transport ATPase (P-type) (TC 3.A.3) family. Type IB subfamily.</text>
</comment>
<evidence type="ECO:0000313" key="26">
    <source>
        <dbReference type="Proteomes" id="UP000824260"/>
    </source>
</evidence>
<keyword evidence="8 22" id="KW-0479">Metal-binding</keyword>
<dbReference type="NCBIfam" id="TIGR00003">
    <property type="entry name" value="copper ion binding protein"/>
    <property type="match status" value="2"/>
</dbReference>
<evidence type="ECO:0000256" key="3">
    <source>
        <dbReference type="ARBA" id="ARBA00012517"/>
    </source>
</evidence>
<comment type="catalytic activity">
    <reaction evidence="21">
        <text>Cu(+)(in) + ATP + H2O = Cu(+)(out) + ADP + phosphate + H(+)</text>
        <dbReference type="Rhea" id="RHEA:25792"/>
        <dbReference type="ChEBI" id="CHEBI:15377"/>
        <dbReference type="ChEBI" id="CHEBI:15378"/>
        <dbReference type="ChEBI" id="CHEBI:30616"/>
        <dbReference type="ChEBI" id="CHEBI:43474"/>
        <dbReference type="ChEBI" id="CHEBI:49552"/>
        <dbReference type="ChEBI" id="CHEBI:456216"/>
        <dbReference type="EC" id="7.2.2.8"/>
    </reaction>
</comment>